<protein>
    <submittedName>
        <fullName evidence="1">Uncharacterized protein</fullName>
    </submittedName>
</protein>
<reference evidence="1 2" key="2">
    <citation type="journal article" date="2019" name="G3 (Bethesda)">
        <title>Hybrid Assembly of the Genome of the Entomopathogenic Nematode Steinernema carpocapsae Identifies the X-Chromosome.</title>
        <authorList>
            <person name="Serra L."/>
            <person name="Macchietto M."/>
            <person name="Macias-Munoz A."/>
            <person name="McGill C.J."/>
            <person name="Rodriguez I.M."/>
            <person name="Rodriguez B."/>
            <person name="Murad R."/>
            <person name="Mortazavi A."/>
        </authorList>
    </citation>
    <scope>NUCLEOTIDE SEQUENCE [LARGE SCALE GENOMIC DNA]</scope>
    <source>
        <strain evidence="1 2">ALL</strain>
    </source>
</reference>
<dbReference type="Proteomes" id="UP000298663">
    <property type="component" value="Unassembled WGS sequence"/>
</dbReference>
<name>A0A4U5NUV2_STECR</name>
<organism evidence="1 2">
    <name type="scientific">Steinernema carpocapsae</name>
    <name type="common">Entomopathogenic nematode</name>
    <dbReference type="NCBI Taxonomy" id="34508"/>
    <lineage>
        <taxon>Eukaryota</taxon>
        <taxon>Metazoa</taxon>
        <taxon>Ecdysozoa</taxon>
        <taxon>Nematoda</taxon>
        <taxon>Chromadorea</taxon>
        <taxon>Rhabditida</taxon>
        <taxon>Tylenchina</taxon>
        <taxon>Panagrolaimomorpha</taxon>
        <taxon>Strongyloidoidea</taxon>
        <taxon>Steinernematidae</taxon>
        <taxon>Steinernema</taxon>
    </lineage>
</organism>
<sequence>MLGQPLTCVFERETFPSHFRSFVGRRVIESRLFAWIAGLLTCLDVLRFKYTLGIGLLSLAETDRFDAFQNFKTTFSVRFLANYVALFTCLTRESLYRVSTCFGIFPASRFSCSQNVAT</sequence>
<keyword evidence="2" id="KW-1185">Reference proteome</keyword>
<evidence type="ECO:0000313" key="1">
    <source>
        <dbReference type="EMBL" id="TKR87307.1"/>
    </source>
</evidence>
<comment type="caution">
    <text evidence="1">The sequence shown here is derived from an EMBL/GenBank/DDBJ whole genome shotgun (WGS) entry which is preliminary data.</text>
</comment>
<proteinExistence type="predicted"/>
<dbReference type="AlphaFoldDB" id="A0A4U5NUV2"/>
<reference evidence="1 2" key="1">
    <citation type="journal article" date="2015" name="Genome Biol.">
        <title>Comparative genomics of Steinernema reveals deeply conserved gene regulatory networks.</title>
        <authorList>
            <person name="Dillman A.R."/>
            <person name="Macchietto M."/>
            <person name="Porter C.F."/>
            <person name="Rogers A."/>
            <person name="Williams B."/>
            <person name="Antoshechkin I."/>
            <person name="Lee M.M."/>
            <person name="Goodwin Z."/>
            <person name="Lu X."/>
            <person name="Lewis E.E."/>
            <person name="Goodrich-Blair H."/>
            <person name="Stock S.P."/>
            <person name="Adams B.J."/>
            <person name="Sternberg P.W."/>
            <person name="Mortazavi A."/>
        </authorList>
    </citation>
    <scope>NUCLEOTIDE SEQUENCE [LARGE SCALE GENOMIC DNA]</scope>
    <source>
        <strain evidence="1 2">ALL</strain>
    </source>
</reference>
<accession>A0A4U5NUV2</accession>
<dbReference type="EMBL" id="AZBU02000003">
    <property type="protein sequence ID" value="TKR87307.1"/>
    <property type="molecule type" value="Genomic_DNA"/>
</dbReference>
<gene>
    <name evidence="1" type="ORF">L596_011724</name>
</gene>
<evidence type="ECO:0000313" key="2">
    <source>
        <dbReference type="Proteomes" id="UP000298663"/>
    </source>
</evidence>